<dbReference type="PRINTS" id="PR01437">
    <property type="entry name" value="NUOXDRDTASE4"/>
</dbReference>
<feature type="domain" description="NADH:quinone oxidoreductase/Mrp antiporter transmembrane" evidence="16">
    <location>
        <begin position="133"/>
        <end position="417"/>
    </location>
</feature>
<feature type="transmembrane region" description="Helical" evidence="14">
    <location>
        <begin position="169"/>
        <end position="192"/>
    </location>
</feature>
<evidence type="ECO:0000256" key="3">
    <source>
        <dbReference type="ARBA" id="ARBA00022692"/>
    </source>
</evidence>
<evidence type="ECO:0000256" key="1">
    <source>
        <dbReference type="ARBA" id="ARBA00004127"/>
    </source>
</evidence>
<feature type="transmembrane region" description="Helical" evidence="14">
    <location>
        <begin position="138"/>
        <end position="157"/>
    </location>
</feature>
<keyword evidence="10 14" id="KW-0472">Membrane</keyword>
<name>A0ABR7ZY59_9CYAN</name>
<evidence type="ECO:0000256" key="6">
    <source>
        <dbReference type="ARBA" id="ARBA00022957"/>
    </source>
</evidence>
<protein>
    <recommendedName>
        <fullName evidence="14">NAD(P)H-quinone oxidoreductase chain 4</fullName>
        <ecNumber evidence="14">7.1.1.-</ecNumber>
    </recommendedName>
    <alternativeName>
        <fullName evidence="14">NAD(P)H dehydrogenase I, chain 4</fullName>
    </alternativeName>
    <alternativeName>
        <fullName evidence="14">NDH-1, chain 4</fullName>
    </alternativeName>
</protein>
<evidence type="ECO:0000256" key="2">
    <source>
        <dbReference type="ARBA" id="ARBA00009025"/>
    </source>
</evidence>
<keyword evidence="6 14" id="KW-0618">Plastoquinone</keyword>
<feature type="transmembrane region" description="Helical" evidence="14">
    <location>
        <begin position="306"/>
        <end position="324"/>
    </location>
</feature>
<feature type="transmembrane region" description="Helical" evidence="14">
    <location>
        <begin position="495"/>
        <end position="512"/>
    </location>
</feature>
<keyword evidence="3 14" id="KW-0812">Transmembrane</keyword>
<keyword evidence="18" id="KW-1185">Reference proteome</keyword>
<evidence type="ECO:0000256" key="13">
    <source>
        <dbReference type="ARBA" id="ARBA00048026"/>
    </source>
</evidence>
<comment type="catalytic activity">
    <reaction evidence="13 14">
        <text>a plastoquinone + NADH + (n+1) H(+)(in) = a plastoquinol + NAD(+) + n H(+)(out)</text>
        <dbReference type="Rhea" id="RHEA:42608"/>
        <dbReference type="Rhea" id="RHEA-COMP:9561"/>
        <dbReference type="Rhea" id="RHEA-COMP:9562"/>
        <dbReference type="ChEBI" id="CHEBI:15378"/>
        <dbReference type="ChEBI" id="CHEBI:17757"/>
        <dbReference type="ChEBI" id="CHEBI:57540"/>
        <dbReference type="ChEBI" id="CHEBI:57945"/>
        <dbReference type="ChEBI" id="CHEBI:62192"/>
    </reaction>
</comment>
<feature type="transmembrane region" description="Helical" evidence="14">
    <location>
        <begin position="114"/>
        <end position="132"/>
    </location>
</feature>
<proteinExistence type="inferred from homology"/>
<evidence type="ECO:0000256" key="11">
    <source>
        <dbReference type="ARBA" id="ARBA00025624"/>
    </source>
</evidence>
<feature type="transmembrane region" description="Helical" evidence="14">
    <location>
        <begin position="375"/>
        <end position="395"/>
    </location>
</feature>
<evidence type="ECO:0000256" key="7">
    <source>
        <dbReference type="ARBA" id="ARBA00022967"/>
    </source>
</evidence>
<evidence type="ECO:0000256" key="14">
    <source>
        <dbReference type="HAMAP-Rule" id="MF_00491"/>
    </source>
</evidence>
<dbReference type="EC" id="7.1.1.-" evidence="14"/>
<feature type="transmembrane region" description="Helical" evidence="14">
    <location>
        <begin position="34"/>
        <end position="54"/>
    </location>
</feature>
<dbReference type="PANTHER" id="PTHR43507:SF21">
    <property type="entry name" value="NAD(P)H-QUINONE OXIDOREDUCTASE CHAIN 4, CHLOROPLASTIC"/>
    <property type="match status" value="1"/>
</dbReference>
<dbReference type="RefSeq" id="WP_190403252.1">
    <property type="nucleotide sequence ID" value="NZ_JACJQB010000015.1"/>
</dbReference>
<dbReference type="NCBIfam" id="TIGR01972">
    <property type="entry name" value="NDH_I_M"/>
    <property type="match status" value="1"/>
</dbReference>
<feature type="transmembrane region" description="Helical" evidence="14">
    <location>
        <begin position="336"/>
        <end position="354"/>
    </location>
</feature>
<dbReference type="HAMAP" id="MF_00491">
    <property type="entry name" value="NDH1_NuoM"/>
    <property type="match status" value="1"/>
</dbReference>
<keyword evidence="14" id="KW-0793">Thylakoid</keyword>
<evidence type="ECO:0000256" key="15">
    <source>
        <dbReference type="RuleBase" id="RU000320"/>
    </source>
</evidence>
<dbReference type="InterPro" id="IPR010227">
    <property type="entry name" value="NADH_Q_OxRdtase_chainM/4"/>
</dbReference>
<evidence type="ECO:0000256" key="5">
    <source>
        <dbReference type="ARBA" id="ARBA00022857"/>
    </source>
</evidence>
<keyword evidence="4 14" id="KW-0874">Quinone</keyword>
<comment type="function">
    <text evidence="11 14">NDH-1 shuttles electrons from NAD(P)H, via FMN and iron-sulfur (Fe-S) centers, to quinones in the respiratory chain. The immediate electron acceptor for the enzyme in this species is believed to be plastoquinone. Couples the redox reaction to proton translocation (for every two electrons transferred, four hydrogen ions are translocated across the cytoplasmic membrane), and thus conserves the redox energy in a proton gradient.</text>
</comment>
<evidence type="ECO:0000256" key="4">
    <source>
        <dbReference type="ARBA" id="ARBA00022719"/>
    </source>
</evidence>
<keyword evidence="9 14" id="KW-0520">NAD</keyword>
<feature type="transmembrane region" description="Helical" evidence="14">
    <location>
        <begin position="275"/>
        <end position="294"/>
    </location>
</feature>
<feature type="transmembrane region" description="Helical" evidence="14">
    <location>
        <begin position="6"/>
        <end position="27"/>
    </location>
</feature>
<evidence type="ECO:0000256" key="9">
    <source>
        <dbReference type="ARBA" id="ARBA00023027"/>
    </source>
</evidence>
<dbReference type="InterPro" id="IPR001750">
    <property type="entry name" value="ND/Mrp_TM"/>
</dbReference>
<dbReference type="EMBL" id="JACJQB010000015">
    <property type="protein sequence ID" value="MBD2188400.1"/>
    <property type="molecule type" value="Genomic_DNA"/>
</dbReference>
<keyword evidence="7 14" id="KW-1278">Translocase</keyword>
<feature type="transmembrane region" description="Helical" evidence="14">
    <location>
        <begin position="87"/>
        <end position="107"/>
    </location>
</feature>
<reference evidence="17 18" key="1">
    <citation type="journal article" date="2020" name="ISME J.">
        <title>Comparative genomics reveals insights into cyanobacterial evolution and habitat adaptation.</title>
        <authorList>
            <person name="Chen M.Y."/>
            <person name="Teng W.K."/>
            <person name="Zhao L."/>
            <person name="Hu C.X."/>
            <person name="Zhou Y.K."/>
            <person name="Han B.P."/>
            <person name="Song L.R."/>
            <person name="Shu W.S."/>
        </authorList>
    </citation>
    <scope>NUCLEOTIDE SEQUENCE [LARGE SCALE GENOMIC DNA]</scope>
    <source>
        <strain evidence="17 18">FACHB-723</strain>
    </source>
</reference>
<keyword evidence="5 14" id="KW-0521">NADP</keyword>
<evidence type="ECO:0000256" key="8">
    <source>
        <dbReference type="ARBA" id="ARBA00022989"/>
    </source>
</evidence>
<dbReference type="NCBIfam" id="NF009212">
    <property type="entry name" value="PRK12561.1"/>
    <property type="match status" value="1"/>
</dbReference>
<dbReference type="Proteomes" id="UP000642094">
    <property type="component" value="Unassembled WGS sequence"/>
</dbReference>
<comment type="similarity">
    <text evidence="2 14">Belongs to the complex I subunit 4 family.</text>
</comment>
<dbReference type="Pfam" id="PF00361">
    <property type="entry name" value="Proton_antipo_M"/>
    <property type="match status" value="1"/>
</dbReference>
<comment type="catalytic activity">
    <reaction evidence="12 14">
        <text>a plastoquinone + NADPH + (n+1) H(+)(in) = a plastoquinol + NADP(+) + n H(+)(out)</text>
        <dbReference type="Rhea" id="RHEA:42612"/>
        <dbReference type="Rhea" id="RHEA-COMP:9561"/>
        <dbReference type="Rhea" id="RHEA-COMP:9562"/>
        <dbReference type="ChEBI" id="CHEBI:15378"/>
        <dbReference type="ChEBI" id="CHEBI:17757"/>
        <dbReference type="ChEBI" id="CHEBI:57783"/>
        <dbReference type="ChEBI" id="CHEBI:58349"/>
        <dbReference type="ChEBI" id="CHEBI:62192"/>
    </reaction>
</comment>
<evidence type="ECO:0000259" key="16">
    <source>
        <dbReference type="Pfam" id="PF00361"/>
    </source>
</evidence>
<evidence type="ECO:0000256" key="12">
    <source>
        <dbReference type="ARBA" id="ARBA00047726"/>
    </source>
</evidence>
<comment type="caution">
    <text evidence="17">The sequence shown here is derived from an EMBL/GenBank/DDBJ whole genome shotgun (WGS) entry which is preliminary data.</text>
</comment>
<dbReference type="PANTHER" id="PTHR43507">
    <property type="entry name" value="NADH-UBIQUINONE OXIDOREDUCTASE CHAIN 4"/>
    <property type="match status" value="1"/>
</dbReference>
<feature type="transmembrane region" description="Helical" evidence="14">
    <location>
        <begin position="212"/>
        <end position="234"/>
    </location>
</feature>
<sequence>MTSAQFPWLTAIVLLPLVASLLIPILPDKEGKTVRWYALGVGIADFILMCYAFWKNYDPSSSTFQLAEKYTWIPQLGLSWAVSVDGISAPLVLLAGLVTTLSIFAAWQVNIKPRLFYFLMLVLYAAQIGVFVSQDLLMFFIMWEVELIPVYLLVSIWGGQKRQYAATKFLLYTAAASIFILVAGLAMALYGNNLTFDMAELALKDFPLALELPLYAGLLIAFGVKLAIFPLHTWLPDAHGEASSPVSMILAGVLLKMGGYGLIRLNMGLLDHAHVYFAPVLAMLGVVNIVYGAVNSFAQTNMKRRLAFSSVSHMGFVLIGIASFTDLGISGAMLQMLSHGLIASVLFFLAGVTYDRTHTMLMTEMGYIGKVMPKVFALFTVGALASLALPGMSGFASEISIFVGMTSSDVYSSTFRTVTVFLAAVGVILTPIYLLSMLRQIFYASDANPTCDINPSCDISDISLKAQGNQDVVCFGTNCILPSEADFSDARPREVFIALCLLVPIVAIGAYPKLATNLYDATTVAINSQVRLAREQVASAKSEQIFAEQSGFPTLAESPSKAVVATK</sequence>
<dbReference type="InterPro" id="IPR003918">
    <property type="entry name" value="NADH_UbQ_OxRdtase"/>
</dbReference>
<evidence type="ECO:0000256" key="10">
    <source>
        <dbReference type="ARBA" id="ARBA00023136"/>
    </source>
</evidence>
<evidence type="ECO:0000313" key="18">
    <source>
        <dbReference type="Proteomes" id="UP000642094"/>
    </source>
</evidence>
<feature type="transmembrane region" description="Helical" evidence="14">
    <location>
        <begin position="246"/>
        <end position="263"/>
    </location>
</feature>
<accession>A0ABR7ZY59</accession>
<gene>
    <name evidence="14" type="primary">ndhD</name>
    <name evidence="17" type="ORF">H6F41_09605</name>
</gene>
<comment type="subcellular location">
    <subcellularLocation>
        <location evidence="14">Cellular thylakoid membrane</location>
        <topology evidence="14">Multi-pass membrane protein</topology>
    </subcellularLocation>
    <subcellularLocation>
        <location evidence="1">Endomembrane system</location>
        <topology evidence="1">Multi-pass membrane protein</topology>
    </subcellularLocation>
    <subcellularLocation>
        <location evidence="15">Membrane</location>
        <topology evidence="15">Multi-pass membrane protein</topology>
    </subcellularLocation>
</comment>
<feature type="transmembrane region" description="Helical" evidence="14">
    <location>
        <begin position="415"/>
        <end position="435"/>
    </location>
</feature>
<dbReference type="InterPro" id="IPR022997">
    <property type="entry name" value="NADH_Q_OxRdtase_chain4"/>
</dbReference>
<organism evidence="17 18">
    <name type="scientific">Pseudanabaena mucicola FACHB-723</name>
    <dbReference type="NCBI Taxonomy" id="2692860"/>
    <lineage>
        <taxon>Bacteria</taxon>
        <taxon>Bacillati</taxon>
        <taxon>Cyanobacteriota</taxon>
        <taxon>Cyanophyceae</taxon>
        <taxon>Pseudanabaenales</taxon>
        <taxon>Pseudanabaenaceae</taxon>
        <taxon>Pseudanabaena</taxon>
    </lineage>
</organism>
<keyword evidence="8 14" id="KW-1133">Transmembrane helix</keyword>
<evidence type="ECO:0000313" key="17">
    <source>
        <dbReference type="EMBL" id="MBD2188400.1"/>
    </source>
</evidence>